<dbReference type="GO" id="GO:0010971">
    <property type="term" value="P:positive regulation of G2/M transition of mitotic cell cycle"/>
    <property type="evidence" value="ECO:0007669"/>
    <property type="project" value="TreeGrafter"/>
</dbReference>
<proteinExistence type="inferred from homology"/>
<dbReference type="SUPFAM" id="SSF52821">
    <property type="entry name" value="Rhodanese/Cell cycle control phosphatase"/>
    <property type="match status" value="1"/>
</dbReference>
<keyword evidence="3" id="KW-0132">Cell division</keyword>
<keyword evidence="5" id="KW-0378">Hydrolase</keyword>
<feature type="region of interest" description="Disordered" evidence="8">
    <location>
        <begin position="156"/>
        <end position="189"/>
    </location>
</feature>
<feature type="domain" description="Rhodanese" evidence="9">
    <location>
        <begin position="112"/>
        <end position="138"/>
    </location>
</feature>
<evidence type="ECO:0000256" key="8">
    <source>
        <dbReference type="SAM" id="MobiDB-lite"/>
    </source>
</evidence>
<dbReference type="Proteomes" id="UP000606274">
    <property type="component" value="Unassembled WGS sequence"/>
</dbReference>
<feature type="region of interest" description="Disordered" evidence="8">
    <location>
        <begin position="1"/>
        <end position="37"/>
    </location>
</feature>
<dbReference type="GO" id="GO:0000086">
    <property type="term" value="P:G2/M transition of mitotic cell cycle"/>
    <property type="evidence" value="ECO:0007669"/>
    <property type="project" value="TreeGrafter"/>
</dbReference>
<dbReference type="EMBL" id="JABFDY010000024">
    <property type="protein sequence ID" value="KAF7689302.1"/>
    <property type="molecule type" value="Genomic_DNA"/>
</dbReference>
<evidence type="ECO:0000256" key="6">
    <source>
        <dbReference type="ARBA" id="ARBA00022912"/>
    </source>
</evidence>
<evidence type="ECO:0000256" key="4">
    <source>
        <dbReference type="ARBA" id="ARBA00022776"/>
    </source>
</evidence>
<comment type="similarity">
    <text evidence="1">Belongs to the MPI phosphatase family.</text>
</comment>
<dbReference type="PANTHER" id="PTHR10828:SF17">
    <property type="entry name" value="PROTEIN-TYROSINE-PHOSPHATASE"/>
    <property type="match status" value="1"/>
</dbReference>
<keyword evidence="7" id="KW-0131">Cell cycle</keyword>
<reference evidence="10" key="1">
    <citation type="submission" date="2020-08" db="EMBL/GenBank/DDBJ databases">
        <title>Chromosome-level assembly of Southern catfish (Silurus meridionalis) provides insights into visual adaptation to the nocturnal and benthic lifestyles.</title>
        <authorList>
            <person name="Zhang Y."/>
            <person name="Wang D."/>
            <person name="Peng Z."/>
        </authorList>
    </citation>
    <scope>NUCLEOTIDE SEQUENCE</scope>
    <source>
        <strain evidence="10">SWU-2019-XX</strain>
        <tissue evidence="10">Muscle</tissue>
    </source>
</reference>
<comment type="caution">
    <text evidence="10">The sequence shown here is derived from an EMBL/GenBank/DDBJ whole genome shotgun (WGS) entry which is preliminary data.</text>
</comment>
<dbReference type="PRINTS" id="PR00716">
    <property type="entry name" value="MPIPHPHTASE"/>
</dbReference>
<dbReference type="InterPro" id="IPR036873">
    <property type="entry name" value="Rhodanese-like_dom_sf"/>
</dbReference>
<dbReference type="Gene3D" id="3.40.250.10">
    <property type="entry name" value="Rhodanese-like domain"/>
    <property type="match status" value="1"/>
</dbReference>
<keyword evidence="11" id="KW-1185">Reference proteome</keyword>
<evidence type="ECO:0000256" key="7">
    <source>
        <dbReference type="ARBA" id="ARBA00023306"/>
    </source>
</evidence>
<accession>A0A8T0ADX5</accession>
<dbReference type="AlphaFoldDB" id="A0A8T0ADX5"/>
<dbReference type="EC" id="3.1.3.48" evidence="2"/>
<evidence type="ECO:0000256" key="3">
    <source>
        <dbReference type="ARBA" id="ARBA00022618"/>
    </source>
</evidence>
<evidence type="ECO:0000313" key="10">
    <source>
        <dbReference type="EMBL" id="KAF7689302.1"/>
    </source>
</evidence>
<dbReference type="PANTHER" id="PTHR10828">
    <property type="entry name" value="M-PHASE INDUCER PHOSPHATASE DUAL SPECIFICITY PHOSPHATASE CDC25"/>
    <property type="match status" value="1"/>
</dbReference>
<organism evidence="10 11">
    <name type="scientific">Silurus meridionalis</name>
    <name type="common">Southern catfish</name>
    <name type="synonym">Silurus soldatovi meridionalis</name>
    <dbReference type="NCBI Taxonomy" id="175797"/>
    <lineage>
        <taxon>Eukaryota</taxon>
        <taxon>Metazoa</taxon>
        <taxon>Chordata</taxon>
        <taxon>Craniata</taxon>
        <taxon>Vertebrata</taxon>
        <taxon>Euteleostomi</taxon>
        <taxon>Actinopterygii</taxon>
        <taxon>Neopterygii</taxon>
        <taxon>Teleostei</taxon>
        <taxon>Ostariophysi</taxon>
        <taxon>Siluriformes</taxon>
        <taxon>Siluridae</taxon>
        <taxon>Silurus</taxon>
    </lineage>
</organism>
<dbReference type="GO" id="GO:0051301">
    <property type="term" value="P:cell division"/>
    <property type="evidence" value="ECO:0007669"/>
    <property type="project" value="UniProtKB-KW"/>
</dbReference>
<dbReference type="GO" id="GO:0110032">
    <property type="term" value="P:positive regulation of G2/MI transition of meiotic cell cycle"/>
    <property type="evidence" value="ECO:0007669"/>
    <property type="project" value="TreeGrafter"/>
</dbReference>
<dbReference type="InterPro" id="IPR000751">
    <property type="entry name" value="MPI_Phosphatase"/>
</dbReference>
<keyword evidence="4" id="KW-0498">Mitosis</keyword>
<name>A0A8T0ADX5_SILME</name>
<dbReference type="InterPro" id="IPR001763">
    <property type="entry name" value="Rhodanese-like_dom"/>
</dbReference>
<sequence length="210" mass="23572">MRKKVRVRLFSSSSPEDQVQSVRRSKRQFRSSPAEGELETLDSESLMLFQRLRCRRNPEHTLIPESSDTDHFLIGDFSQHHVLPVEKMNHQDLHCVSAQTVASLLQGEFSSVVEEFLIIDCRYPYEYGGGHIKGAVNLYTESQMFQAFIQGLSNTTQVSPAGHHAPDEASAVGRRGSRGETPGGVKEGASSRRKLIVFHCEFSSERGPRL</sequence>
<dbReference type="GO" id="GO:0004725">
    <property type="term" value="F:protein tyrosine phosphatase activity"/>
    <property type="evidence" value="ECO:0007669"/>
    <property type="project" value="UniProtKB-EC"/>
</dbReference>
<protein>
    <recommendedName>
        <fullName evidence="2">protein-tyrosine-phosphatase</fullName>
        <ecNumber evidence="2">3.1.3.48</ecNumber>
    </recommendedName>
</protein>
<keyword evidence="6" id="KW-0904">Protein phosphatase</keyword>
<dbReference type="Pfam" id="PF00581">
    <property type="entry name" value="Rhodanese"/>
    <property type="match status" value="1"/>
</dbReference>
<dbReference type="GO" id="GO:0005737">
    <property type="term" value="C:cytoplasm"/>
    <property type="evidence" value="ECO:0007669"/>
    <property type="project" value="TreeGrafter"/>
</dbReference>
<dbReference type="PROSITE" id="PS50206">
    <property type="entry name" value="RHODANESE_3"/>
    <property type="match status" value="1"/>
</dbReference>
<evidence type="ECO:0000256" key="5">
    <source>
        <dbReference type="ARBA" id="ARBA00022801"/>
    </source>
</evidence>
<evidence type="ECO:0000259" key="9">
    <source>
        <dbReference type="PROSITE" id="PS50206"/>
    </source>
</evidence>
<evidence type="ECO:0000313" key="11">
    <source>
        <dbReference type="Proteomes" id="UP000606274"/>
    </source>
</evidence>
<feature type="compositionally biased region" description="Polar residues" evidence="8">
    <location>
        <begin position="10"/>
        <end position="22"/>
    </location>
</feature>
<evidence type="ECO:0000256" key="2">
    <source>
        <dbReference type="ARBA" id="ARBA00013064"/>
    </source>
</evidence>
<dbReference type="GO" id="GO:0005634">
    <property type="term" value="C:nucleus"/>
    <property type="evidence" value="ECO:0007669"/>
    <property type="project" value="TreeGrafter"/>
</dbReference>
<gene>
    <name evidence="10" type="ORF">HF521_012655</name>
</gene>
<evidence type="ECO:0000256" key="1">
    <source>
        <dbReference type="ARBA" id="ARBA00011065"/>
    </source>
</evidence>